<gene>
    <name evidence="1" type="ORF">L6164_014880</name>
</gene>
<evidence type="ECO:0000313" key="1">
    <source>
        <dbReference type="EMBL" id="KAI4336342.1"/>
    </source>
</evidence>
<sequence>MAHHRRHVMLKLFDWIGDACDDGCYRKVLSDFDFLRRLKLVDSVAAAPASGLTLEYEQHDHITLSCSQSMEAESQFSLDSIARPHRLATISIQNGDPGVLSSTTNSIMPHEPASKKSTRQCAAWTHQEEESFFNALRQVGKNFEKITSRVQSKNKDQVRHYNYRLVRRMNKLNCLGLCLDAKNSEHTNAAMLRWWSLVEKYSCKSSKLHLKTEGLKYF</sequence>
<accession>A0ACB9NIS6</accession>
<name>A0ACB9NIS6_BAUVA</name>
<comment type="caution">
    <text evidence="1">The sequence shown here is derived from an EMBL/GenBank/DDBJ whole genome shotgun (WGS) entry which is preliminary data.</text>
</comment>
<reference evidence="1 2" key="1">
    <citation type="journal article" date="2022" name="DNA Res.">
        <title>Chromosomal-level genome assembly of the orchid tree Bauhinia variegata (Leguminosae; Cercidoideae) supports the allotetraploid origin hypothesis of Bauhinia.</title>
        <authorList>
            <person name="Zhong Y."/>
            <person name="Chen Y."/>
            <person name="Zheng D."/>
            <person name="Pang J."/>
            <person name="Liu Y."/>
            <person name="Luo S."/>
            <person name="Meng S."/>
            <person name="Qian L."/>
            <person name="Wei D."/>
            <person name="Dai S."/>
            <person name="Zhou R."/>
        </authorList>
    </citation>
    <scope>NUCLEOTIDE SEQUENCE [LARGE SCALE GENOMIC DNA]</scope>
    <source>
        <strain evidence="1">BV-YZ2020</strain>
    </source>
</reference>
<organism evidence="1 2">
    <name type="scientific">Bauhinia variegata</name>
    <name type="common">Purple orchid tree</name>
    <name type="synonym">Phanera variegata</name>
    <dbReference type="NCBI Taxonomy" id="167791"/>
    <lineage>
        <taxon>Eukaryota</taxon>
        <taxon>Viridiplantae</taxon>
        <taxon>Streptophyta</taxon>
        <taxon>Embryophyta</taxon>
        <taxon>Tracheophyta</taxon>
        <taxon>Spermatophyta</taxon>
        <taxon>Magnoliopsida</taxon>
        <taxon>eudicotyledons</taxon>
        <taxon>Gunneridae</taxon>
        <taxon>Pentapetalae</taxon>
        <taxon>rosids</taxon>
        <taxon>fabids</taxon>
        <taxon>Fabales</taxon>
        <taxon>Fabaceae</taxon>
        <taxon>Cercidoideae</taxon>
        <taxon>Cercideae</taxon>
        <taxon>Bauhiniinae</taxon>
        <taxon>Bauhinia</taxon>
    </lineage>
</organism>
<dbReference type="Proteomes" id="UP000828941">
    <property type="component" value="Chromosome 6"/>
</dbReference>
<evidence type="ECO:0000313" key="2">
    <source>
        <dbReference type="Proteomes" id="UP000828941"/>
    </source>
</evidence>
<dbReference type="EMBL" id="CM039431">
    <property type="protein sequence ID" value="KAI4336342.1"/>
    <property type="molecule type" value="Genomic_DNA"/>
</dbReference>
<protein>
    <submittedName>
        <fullName evidence="1">Uncharacterized protein</fullName>
    </submittedName>
</protein>
<proteinExistence type="predicted"/>
<keyword evidence="2" id="KW-1185">Reference proteome</keyword>